<dbReference type="GeneID" id="13398931"/>
<dbReference type="InterPro" id="IPR031915">
    <property type="entry name" value="Clr2_N"/>
</dbReference>
<evidence type="ECO:0000259" key="2">
    <source>
        <dbReference type="Pfam" id="PF16761"/>
    </source>
</evidence>
<dbReference type="InParanoid" id="F9XJ50"/>
<keyword evidence="4" id="KW-1185">Reference proteome</keyword>
<protein>
    <recommendedName>
        <fullName evidence="2">Cryptic loci regulator 2 N-terminal domain-containing protein</fullName>
    </recommendedName>
</protein>
<dbReference type="HOGENOM" id="CLU_1586242_0_0_1"/>
<sequence length="170" mass="19664">MAPFYPIYIRRSDGKLAVTAHSRKETNEPTAEQLDQKPDKNGISDYYRQVQPDEPKHLDWRRKIGGMLARELRYKDKNADSGYILATFPENYRLYEHVKRKEVDGKLEIKSKTHAAGGNDRQDAYLYGHPQGRKKRYRSPADFFAHVLWLATDESGDPDNCSCKICSPED</sequence>
<dbReference type="GO" id="GO:0070824">
    <property type="term" value="C:SHREC complex"/>
    <property type="evidence" value="ECO:0007669"/>
    <property type="project" value="InterPro"/>
</dbReference>
<reference evidence="3 4" key="1">
    <citation type="journal article" date="2011" name="PLoS Genet.">
        <title>Finished genome of the fungal wheat pathogen Mycosphaerella graminicola reveals dispensome structure, chromosome plasticity, and stealth pathogenesis.</title>
        <authorList>
            <person name="Goodwin S.B."/>
            <person name="Ben M'barek S."/>
            <person name="Dhillon B."/>
            <person name="Wittenberg A.H.J."/>
            <person name="Crane C.F."/>
            <person name="Hane J.K."/>
            <person name="Foster A.J."/>
            <person name="Van der Lee T.A.J."/>
            <person name="Grimwood J."/>
            <person name="Aerts A."/>
            <person name="Antoniw J."/>
            <person name="Bailey A."/>
            <person name="Bluhm B."/>
            <person name="Bowler J."/>
            <person name="Bristow J."/>
            <person name="van der Burgt A."/>
            <person name="Canto-Canche B."/>
            <person name="Churchill A.C.L."/>
            <person name="Conde-Ferraez L."/>
            <person name="Cools H.J."/>
            <person name="Coutinho P.M."/>
            <person name="Csukai M."/>
            <person name="Dehal P."/>
            <person name="De Wit P."/>
            <person name="Donzelli B."/>
            <person name="van de Geest H.C."/>
            <person name="van Ham R.C.H.J."/>
            <person name="Hammond-Kosack K.E."/>
            <person name="Henrissat B."/>
            <person name="Kilian A."/>
            <person name="Kobayashi A.K."/>
            <person name="Koopmann E."/>
            <person name="Kourmpetis Y."/>
            <person name="Kuzniar A."/>
            <person name="Lindquist E."/>
            <person name="Lombard V."/>
            <person name="Maliepaard C."/>
            <person name="Martins N."/>
            <person name="Mehrabi R."/>
            <person name="Nap J.P.H."/>
            <person name="Ponomarenko A."/>
            <person name="Rudd J.J."/>
            <person name="Salamov A."/>
            <person name="Schmutz J."/>
            <person name="Schouten H.J."/>
            <person name="Shapiro H."/>
            <person name="Stergiopoulos I."/>
            <person name="Torriani S.F.F."/>
            <person name="Tu H."/>
            <person name="de Vries R.P."/>
            <person name="Waalwijk C."/>
            <person name="Ware S.B."/>
            <person name="Wiebenga A."/>
            <person name="Zwiers L.-H."/>
            <person name="Oliver R.P."/>
            <person name="Grigoriev I.V."/>
            <person name="Kema G.H.J."/>
        </authorList>
    </citation>
    <scope>NUCLEOTIDE SEQUENCE [LARGE SCALE GENOMIC DNA]</scope>
    <source>
        <strain evidence="4">CBS 115943 / IPO323</strain>
    </source>
</reference>
<evidence type="ECO:0000313" key="3">
    <source>
        <dbReference type="EMBL" id="EGP84777.1"/>
    </source>
</evidence>
<accession>F9XJ50</accession>
<dbReference type="OMA" id="YANCECK"/>
<name>F9XJ50_ZYMTI</name>
<dbReference type="RefSeq" id="XP_003849801.1">
    <property type="nucleotide sequence ID" value="XM_003849753.1"/>
</dbReference>
<dbReference type="PANTHER" id="PTHR38046:SF1">
    <property type="entry name" value="CRYPTIC LOCI REGULATOR 2"/>
    <property type="match status" value="1"/>
</dbReference>
<dbReference type="GO" id="GO:0031934">
    <property type="term" value="C:mating-type region heterochromatin"/>
    <property type="evidence" value="ECO:0007669"/>
    <property type="project" value="TreeGrafter"/>
</dbReference>
<dbReference type="AlphaFoldDB" id="F9XJ50"/>
<proteinExistence type="predicted"/>
<dbReference type="GO" id="GO:0033553">
    <property type="term" value="C:rDNA heterochromatin"/>
    <property type="evidence" value="ECO:0007669"/>
    <property type="project" value="TreeGrafter"/>
</dbReference>
<dbReference type="EMBL" id="CM001204">
    <property type="protein sequence ID" value="EGP84777.1"/>
    <property type="molecule type" value="Genomic_DNA"/>
</dbReference>
<dbReference type="KEGG" id="ztr:MYCGRDRAFT_105665"/>
<feature type="region of interest" description="Disordered" evidence="1">
    <location>
        <begin position="111"/>
        <end position="135"/>
    </location>
</feature>
<dbReference type="eggNOG" id="ENOG502S16G">
    <property type="taxonomic scope" value="Eukaryota"/>
</dbReference>
<dbReference type="Proteomes" id="UP000008062">
    <property type="component" value="Chromosome 9"/>
</dbReference>
<dbReference type="OrthoDB" id="2421327at2759"/>
<dbReference type="Pfam" id="PF16761">
    <property type="entry name" value="Clr2_transil"/>
    <property type="match status" value="1"/>
</dbReference>
<evidence type="ECO:0000313" key="4">
    <source>
        <dbReference type="Proteomes" id="UP000008062"/>
    </source>
</evidence>
<dbReference type="GO" id="GO:0030466">
    <property type="term" value="P:silent mating-type cassette heterochromatin formation"/>
    <property type="evidence" value="ECO:0007669"/>
    <property type="project" value="TreeGrafter"/>
</dbReference>
<evidence type="ECO:0000256" key="1">
    <source>
        <dbReference type="SAM" id="MobiDB-lite"/>
    </source>
</evidence>
<feature type="region of interest" description="Disordered" evidence="1">
    <location>
        <begin position="19"/>
        <end position="45"/>
    </location>
</feature>
<gene>
    <name evidence="3" type="ORF">MYCGRDRAFT_105665</name>
</gene>
<organism evidence="3 4">
    <name type="scientific">Zymoseptoria tritici (strain CBS 115943 / IPO323)</name>
    <name type="common">Speckled leaf blotch fungus</name>
    <name type="synonym">Septoria tritici</name>
    <dbReference type="NCBI Taxonomy" id="336722"/>
    <lineage>
        <taxon>Eukaryota</taxon>
        <taxon>Fungi</taxon>
        <taxon>Dikarya</taxon>
        <taxon>Ascomycota</taxon>
        <taxon>Pezizomycotina</taxon>
        <taxon>Dothideomycetes</taxon>
        <taxon>Dothideomycetidae</taxon>
        <taxon>Mycosphaerellales</taxon>
        <taxon>Mycosphaerellaceae</taxon>
        <taxon>Zymoseptoria</taxon>
    </lineage>
</organism>
<feature type="non-terminal residue" evidence="3">
    <location>
        <position position="1"/>
    </location>
</feature>
<dbReference type="PANTHER" id="PTHR38046">
    <property type="entry name" value="CRYPTIC LOCI REGULATOR 2"/>
    <property type="match status" value="1"/>
</dbReference>
<feature type="domain" description="Cryptic loci regulator 2 N-terminal" evidence="2">
    <location>
        <begin position="83"/>
        <end position="166"/>
    </location>
</feature>
<dbReference type="InterPro" id="IPR038986">
    <property type="entry name" value="Clr2"/>
</dbReference>